<dbReference type="Pfam" id="PF07596">
    <property type="entry name" value="SBP_bac_10"/>
    <property type="match status" value="1"/>
</dbReference>
<evidence type="ECO:0000259" key="3">
    <source>
        <dbReference type="Pfam" id="PF07596"/>
    </source>
</evidence>
<dbReference type="Pfam" id="PF07963">
    <property type="entry name" value="N_methyl"/>
    <property type="match status" value="1"/>
</dbReference>
<keyword evidence="2" id="KW-0472">Membrane</keyword>
<dbReference type="Proteomes" id="UP000318437">
    <property type="component" value="Unassembled WGS sequence"/>
</dbReference>
<proteinExistence type="predicted"/>
<dbReference type="NCBIfam" id="TIGR02532">
    <property type="entry name" value="IV_pilin_GFxxxE"/>
    <property type="match status" value="1"/>
</dbReference>
<dbReference type="InterPro" id="IPR027558">
    <property type="entry name" value="Pre_pil_HX9DG_C"/>
</dbReference>
<dbReference type="RefSeq" id="WP_261342324.1">
    <property type="nucleotide sequence ID" value="NZ_SJPS01000003.1"/>
</dbReference>
<dbReference type="SUPFAM" id="SSF54523">
    <property type="entry name" value="Pili subunits"/>
    <property type="match status" value="1"/>
</dbReference>
<accession>A0A5C6CYM7</accession>
<dbReference type="PANTHER" id="PTHR30093">
    <property type="entry name" value="GENERAL SECRETION PATHWAY PROTEIN G"/>
    <property type="match status" value="1"/>
</dbReference>
<evidence type="ECO:0000313" key="4">
    <source>
        <dbReference type="EMBL" id="TWU27749.1"/>
    </source>
</evidence>
<sequence length="356" mass="38133">MSIFSRRDSIRVYRGFTLVELLVVIAIIGVLVALLLPAIQAAREAARNSQCKNSLRQIAIGMLNYESTHKEFPSGGWGFKWMGVPDRGVGPGQPGGWLYQVAPLLEQGNVTLLGAGLKGSALKAALAQQRAVVVPLFYCPSRRAAVALPAIEPSVNSDLPDVDAKTDYAANGGPASVETQPGPLANADFNDCYEGYPDCGSVTGDWTSQATIDNTFRGIVTLRTGAKLRQVTDGTANTIMAGEKWQAPKFYNTTTLLDPSKKGSDNPGDNNSCWEGYDWDTVRFPSGSRDPVTGDTSGELPLRDSDNIGSHWKPMGSAHPSALNVAYVDGSVHGIVYDIDAQTWGNLSARDDGRIE</sequence>
<feature type="domain" description="DUF1559" evidence="3">
    <location>
        <begin position="40"/>
        <end position="342"/>
    </location>
</feature>
<feature type="region of interest" description="Disordered" evidence="1">
    <location>
        <begin position="285"/>
        <end position="304"/>
    </location>
</feature>
<protein>
    <submittedName>
        <fullName evidence="4">Type II secretion system protein G</fullName>
    </submittedName>
</protein>
<evidence type="ECO:0000256" key="2">
    <source>
        <dbReference type="SAM" id="Phobius"/>
    </source>
</evidence>
<evidence type="ECO:0000313" key="5">
    <source>
        <dbReference type="Proteomes" id="UP000318437"/>
    </source>
</evidence>
<feature type="transmembrane region" description="Helical" evidence="2">
    <location>
        <begin position="12"/>
        <end position="39"/>
    </location>
</feature>
<dbReference type="PANTHER" id="PTHR30093:SF2">
    <property type="entry name" value="TYPE II SECRETION SYSTEM PROTEIN H"/>
    <property type="match status" value="1"/>
</dbReference>
<dbReference type="Gene3D" id="3.30.700.10">
    <property type="entry name" value="Glycoprotein, Type 4 Pilin"/>
    <property type="match status" value="1"/>
</dbReference>
<keyword evidence="2" id="KW-0812">Transmembrane</keyword>
<dbReference type="PROSITE" id="PS00409">
    <property type="entry name" value="PROKAR_NTER_METHYL"/>
    <property type="match status" value="1"/>
</dbReference>
<keyword evidence="5" id="KW-1185">Reference proteome</keyword>
<dbReference type="NCBIfam" id="TIGR04294">
    <property type="entry name" value="pre_pil_HX9DG"/>
    <property type="match status" value="1"/>
</dbReference>
<dbReference type="AlphaFoldDB" id="A0A5C6CYM7"/>
<dbReference type="InterPro" id="IPR045584">
    <property type="entry name" value="Pilin-like"/>
</dbReference>
<evidence type="ECO:0000256" key="1">
    <source>
        <dbReference type="SAM" id="MobiDB-lite"/>
    </source>
</evidence>
<comment type="caution">
    <text evidence="4">The sequence shown here is derived from an EMBL/GenBank/DDBJ whole genome shotgun (WGS) entry which is preliminary data.</text>
</comment>
<organism evidence="4 5">
    <name type="scientific">Bythopirellula polymerisocia</name>
    <dbReference type="NCBI Taxonomy" id="2528003"/>
    <lineage>
        <taxon>Bacteria</taxon>
        <taxon>Pseudomonadati</taxon>
        <taxon>Planctomycetota</taxon>
        <taxon>Planctomycetia</taxon>
        <taxon>Pirellulales</taxon>
        <taxon>Lacipirellulaceae</taxon>
        <taxon>Bythopirellula</taxon>
    </lineage>
</organism>
<name>A0A5C6CYM7_9BACT</name>
<dbReference type="InterPro" id="IPR012902">
    <property type="entry name" value="N_methyl_site"/>
</dbReference>
<dbReference type="InterPro" id="IPR011453">
    <property type="entry name" value="DUF1559"/>
</dbReference>
<dbReference type="EMBL" id="SJPS01000003">
    <property type="protein sequence ID" value="TWU27749.1"/>
    <property type="molecule type" value="Genomic_DNA"/>
</dbReference>
<reference evidence="4 5" key="1">
    <citation type="submission" date="2019-02" db="EMBL/GenBank/DDBJ databases">
        <title>Deep-cultivation of Planctomycetes and their phenomic and genomic characterization uncovers novel biology.</title>
        <authorList>
            <person name="Wiegand S."/>
            <person name="Jogler M."/>
            <person name="Boedeker C."/>
            <person name="Pinto D."/>
            <person name="Vollmers J."/>
            <person name="Rivas-Marin E."/>
            <person name="Kohn T."/>
            <person name="Peeters S.H."/>
            <person name="Heuer A."/>
            <person name="Rast P."/>
            <person name="Oberbeckmann S."/>
            <person name="Bunk B."/>
            <person name="Jeske O."/>
            <person name="Meyerdierks A."/>
            <person name="Storesund J.E."/>
            <person name="Kallscheuer N."/>
            <person name="Luecker S."/>
            <person name="Lage O.M."/>
            <person name="Pohl T."/>
            <person name="Merkel B.J."/>
            <person name="Hornburger P."/>
            <person name="Mueller R.-W."/>
            <person name="Bruemmer F."/>
            <person name="Labrenz M."/>
            <person name="Spormann A.M."/>
            <person name="Op Den Camp H."/>
            <person name="Overmann J."/>
            <person name="Amann R."/>
            <person name="Jetten M.S.M."/>
            <person name="Mascher T."/>
            <person name="Medema M.H."/>
            <person name="Devos D.P."/>
            <person name="Kaster A.-K."/>
            <person name="Ovreas L."/>
            <person name="Rohde M."/>
            <person name="Galperin M.Y."/>
            <person name="Jogler C."/>
        </authorList>
    </citation>
    <scope>NUCLEOTIDE SEQUENCE [LARGE SCALE GENOMIC DNA]</scope>
    <source>
        <strain evidence="4 5">Pla144</strain>
    </source>
</reference>
<gene>
    <name evidence="4" type="primary">xcpT_8</name>
    <name evidence="4" type="ORF">Pla144_25260</name>
</gene>
<keyword evidence="2" id="KW-1133">Transmembrane helix</keyword>